<dbReference type="Gene3D" id="3.40.1620.10">
    <property type="entry name" value="YefM-like domain"/>
    <property type="match status" value="1"/>
</dbReference>
<organism evidence="3 4">
    <name type="scientific">Glycocaulis abyssi</name>
    <dbReference type="NCBI Taxonomy" id="1433403"/>
    <lineage>
        <taxon>Bacteria</taxon>
        <taxon>Pseudomonadati</taxon>
        <taxon>Pseudomonadota</taxon>
        <taxon>Alphaproteobacteria</taxon>
        <taxon>Maricaulales</taxon>
        <taxon>Maricaulaceae</taxon>
        <taxon>Glycocaulis</taxon>
    </lineage>
</organism>
<reference evidence="4" key="1">
    <citation type="journal article" date="2019" name="Int. J. Syst. Evol. Microbiol.">
        <title>The Global Catalogue of Microorganisms (GCM) 10K type strain sequencing project: providing services to taxonomists for standard genome sequencing and annotation.</title>
        <authorList>
            <consortium name="The Broad Institute Genomics Platform"/>
            <consortium name="The Broad Institute Genome Sequencing Center for Infectious Disease"/>
            <person name="Wu L."/>
            <person name="Ma J."/>
        </authorList>
    </citation>
    <scope>NUCLEOTIDE SEQUENCE [LARGE SCALE GENOMIC DNA]</scope>
    <source>
        <strain evidence="4">CCUG 62981</strain>
    </source>
</reference>
<comment type="caution">
    <text evidence="3">The sequence shown here is derived from an EMBL/GenBank/DDBJ whole genome shotgun (WGS) entry which is preliminary data.</text>
</comment>
<name>A0ABV9NC11_9PROT</name>
<dbReference type="InterPro" id="IPR036165">
    <property type="entry name" value="YefM-like_sf"/>
</dbReference>
<keyword evidence="4" id="KW-1185">Reference proteome</keyword>
<comment type="similarity">
    <text evidence="1 2">Belongs to the phD/YefM antitoxin family.</text>
</comment>
<sequence length="94" mass="10476">MSKISVTATEFQTRAGLYIEQAAKSPVFITKHRRTARVLIDIDEYERLKARDTRQNHLTESLPKAWVEALADAEYGDADPALEALLKTGSGEEA</sequence>
<dbReference type="Proteomes" id="UP001596024">
    <property type="component" value="Unassembled WGS sequence"/>
</dbReference>
<dbReference type="SUPFAM" id="SSF143120">
    <property type="entry name" value="YefM-like"/>
    <property type="match status" value="1"/>
</dbReference>
<dbReference type="RefSeq" id="WP_371393512.1">
    <property type="nucleotide sequence ID" value="NZ_CP163421.1"/>
</dbReference>
<evidence type="ECO:0000256" key="2">
    <source>
        <dbReference type="RuleBase" id="RU362080"/>
    </source>
</evidence>
<dbReference type="EMBL" id="JBHSGQ010000004">
    <property type="protein sequence ID" value="MFC4725436.1"/>
    <property type="molecule type" value="Genomic_DNA"/>
</dbReference>
<gene>
    <name evidence="3" type="ORF">ACFPB0_09065</name>
</gene>
<evidence type="ECO:0000313" key="4">
    <source>
        <dbReference type="Proteomes" id="UP001596024"/>
    </source>
</evidence>
<evidence type="ECO:0000256" key="1">
    <source>
        <dbReference type="ARBA" id="ARBA00009981"/>
    </source>
</evidence>
<dbReference type="Pfam" id="PF02604">
    <property type="entry name" value="PhdYeFM_antitox"/>
    <property type="match status" value="1"/>
</dbReference>
<dbReference type="InterPro" id="IPR006442">
    <property type="entry name" value="Antitoxin_Phd/YefM"/>
</dbReference>
<evidence type="ECO:0000313" key="3">
    <source>
        <dbReference type="EMBL" id="MFC4725436.1"/>
    </source>
</evidence>
<proteinExistence type="inferred from homology"/>
<dbReference type="NCBIfam" id="TIGR01552">
    <property type="entry name" value="phd_fam"/>
    <property type="match status" value="1"/>
</dbReference>
<protein>
    <recommendedName>
        <fullName evidence="2">Antitoxin</fullName>
    </recommendedName>
</protein>
<comment type="function">
    <text evidence="2">Antitoxin component of a type II toxin-antitoxin (TA) system.</text>
</comment>
<accession>A0ABV9NC11</accession>